<evidence type="ECO:0000256" key="14">
    <source>
        <dbReference type="RuleBase" id="RU003357"/>
    </source>
</evidence>
<evidence type="ECO:0000256" key="15">
    <source>
        <dbReference type="SAM" id="MobiDB-lite"/>
    </source>
</evidence>
<evidence type="ECO:0000256" key="12">
    <source>
        <dbReference type="PROSITE-ProRule" id="PRU01360"/>
    </source>
</evidence>
<evidence type="ECO:0000256" key="7">
    <source>
        <dbReference type="ARBA" id="ARBA00023004"/>
    </source>
</evidence>
<dbReference type="AlphaFoldDB" id="A0A2U0SB53"/>
<dbReference type="InterPro" id="IPR000531">
    <property type="entry name" value="Beta-barrel_TonB"/>
</dbReference>
<name>A0A2U0SB53_9SPHN</name>
<dbReference type="GO" id="GO:0006826">
    <property type="term" value="P:iron ion transport"/>
    <property type="evidence" value="ECO:0007669"/>
    <property type="project" value="UniProtKB-KW"/>
</dbReference>
<keyword evidence="7" id="KW-0408">Iron</keyword>
<evidence type="ECO:0000256" key="8">
    <source>
        <dbReference type="ARBA" id="ARBA00023065"/>
    </source>
</evidence>
<dbReference type="PROSITE" id="PS01156">
    <property type="entry name" value="TONB_DEPENDENT_REC_2"/>
    <property type="match status" value="1"/>
</dbReference>
<keyword evidence="19" id="KW-1185">Reference proteome</keyword>
<sequence length="835" mass="90496">MSHNLISDCSCLRQLAGRKGGRNAIRSPDPNGSFGTNNRRGEALMRVNARYLAVVSLTTIAAISAVDPALAQKAPPGASSDQLDDIVVTARKIAESSQSLPITVNALDSKDIARKVVLNVQDLQLVTPGLTISNNATGGSPVFAIRGTATEIGIDGGVALYFNDVPLISTVGMVNAFYDVSTVEVLKGPQGTQFGTNTTGGTITVRTNLPTKDVEGYLKAGYGNYNRRELEGVVNLPVNDVLSFRVAGNYVKRDGYVNNPVGAGAVPDRLSNENHYSLRGTMLMRSGPVESVLIVDYYNRDEAQPGYVPLAFGPSALGVNPALLGGRTGNRSTVYMGPNPSGIQTPSFGKSDLYGVQHRVNIDVSDNLTFRNVIGFRHDNNTTSEEPSGTALYIVNVYNNTKIDQWNDDVTLRYSALENRLRLSLGGYISLQDKTQGINVNAVQSLYEAFFGAPLVTVIRNYERHKINSKAVYFNGEFDITRTLGISGGVRYNWDHVSSRVSASQANGILPIVGPKFLPDAAVPCTALALAGYADKNLDLCFARRAKSFKAPSWNIVLTNKFSRDVLAYIKASHGYLAGGTNFTIREVPFFEPETTTMFEGGLKADWRLGGRPVRTNVAVYYGRTTNKQVNYNANYDDGFSAYGVFNAAKLEVYGLDLEARYSPLPHLTLDGSYNYIHAEFKDFRFPAVGGNGDGKTGATLVPAVDLSGATPAQTPKHQVNAAITYEWPVDPKSGVLSTTISGYYTSTISQTNVFAPYNASFGQKYNELKGYFLASASLNWKHVLGSPVSGQLWVRNIFDKEYITFQNAQFQAFGYSTALFGAPRTFGASATIEF</sequence>
<evidence type="ECO:0000256" key="4">
    <source>
        <dbReference type="ARBA" id="ARBA00022496"/>
    </source>
</evidence>
<dbReference type="InterPro" id="IPR036942">
    <property type="entry name" value="Beta-barrel_TonB_sf"/>
</dbReference>
<dbReference type="Pfam" id="PF00593">
    <property type="entry name" value="TonB_dep_Rec_b-barrel"/>
    <property type="match status" value="1"/>
</dbReference>
<evidence type="ECO:0000256" key="9">
    <source>
        <dbReference type="ARBA" id="ARBA00023077"/>
    </source>
</evidence>
<comment type="subcellular location">
    <subcellularLocation>
        <location evidence="1 12">Cell outer membrane</location>
        <topology evidence="1 12">Multi-pass membrane protein</topology>
    </subcellularLocation>
</comment>
<reference evidence="18 19" key="1">
    <citation type="submission" date="2018-05" db="EMBL/GenBank/DDBJ databases">
        <title>Description of Sphingomonas pokkalii sp nov, isolated from the rhizosphere of saline tolerant pokkali rice and its draft genome analysis.</title>
        <authorList>
            <person name="Menon R."/>
            <person name="Kumari S."/>
            <person name="Rameshkumar N."/>
        </authorList>
    </citation>
    <scope>NUCLEOTIDE SEQUENCE [LARGE SCALE GENOMIC DNA]</scope>
    <source>
        <strain evidence="18 19">L3B27</strain>
    </source>
</reference>
<gene>
    <name evidence="18" type="ORF">DD559_04060</name>
</gene>
<keyword evidence="6" id="KW-0732">Signal</keyword>
<dbReference type="OrthoDB" id="7510666at2"/>
<evidence type="ECO:0000256" key="1">
    <source>
        <dbReference type="ARBA" id="ARBA00004571"/>
    </source>
</evidence>
<accession>A0A2U0SB53</accession>
<keyword evidence="3 12" id="KW-1134">Transmembrane beta strand</keyword>
<dbReference type="InterPro" id="IPR012910">
    <property type="entry name" value="Plug_dom"/>
</dbReference>
<dbReference type="RefSeq" id="WP_116468055.1">
    <property type="nucleotide sequence ID" value="NZ_QENQ01000001.1"/>
</dbReference>
<keyword evidence="10 12" id="KW-0472">Membrane</keyword>
<comment type="similarity">
    <text evidence="12 14">Belongs to the TonB-dependent receptor family.</text>
</comment>
<keyword evidence="11 12" id="KW-0998">Cell outer membrane</keyword>
<comment type="caution">
    <text evidence="18">The sequence shown here is derived from an EMBL/GenBank/DDBJ whole genome shotgun (WGS) entry which is preliminary data.</text>
</comment>
<feature type="region of interest" description="Disordered" evidence="15">
    <location>
        <begin position="20"/>
        <end position="39"/>
    </location>
</feature>
<evidence type="ECO:0000256" key="2">
    <source>
        <dbReference type="ARBA" id="ARBA00022448"/>
    </source>
</evidence>
<evidence type="ECO:0000259" key="16">
    <source>
        <dbReference type="Pfam" id="PF00593"/>
    </source>
</evidence>
<evidence type="ECO:0000313" key="18">
    <source>
        <dbReference type="EMBL" id="PVX28607.1"/>
    </source>
</evidence>
<dbReference type="EMBL" id="QENQ01000001">
    <property type="protein sequence ID" value="PVX28607.1"/>
    <property type="molecule type" value="Genomic_DNA"/>
</dbReference>
<dbReference type="SUPFAM" id="SSF56935">
    <property type="entry name" value="Porins"/>
    <property type="match status" value="1"/>
</dbReference>
<feature type="domain" description="TonB-dependent receptor plug" evidence="17">
    <location>
        <begin position="98"/>
        <end position="202"/>
    </location>
</feature>
<protein>
    <recommendedName>
        <fullName evidence="20">TonB-dependent receptor</fullName>
    </recommendedName>
</protein>
<keyword evidence="9 14" id="KW-0798">TonB box</keyword>
<proteinExistence type="inferred from homology"/>
<evidence type="ECO:0000256" key="6">
    <source>
        <dbReference type="ARBA" id="ARBA00022729"/>
    </source>
</evidence>
<organism evidence="18 19">
    <name type="scientific">Sphingomonas pokkalii</name>
    <dbReference type="NCBI Taxonomy" id="2175090"/>
    <lineage>
        <taxon>Bacteria</taxon>
        <taxon>Pseudomonadati</taxon>
        <taxon>Pseudomonadota</taxon>
        <taxon>Alphaproteobacteria</taxon>
        <taxon>Sphingomonadales</taxon>
        <taxon>Sphingomonadaceae</taxon>
        <taxon>Sphingomonas</taxon>
    </lineage>
</organism>
<dbReference type="Proteomes" id="UP000245890">
    <property type="component" value="Unassembled WGS sequence"/>
</dbReference>
<dbReference type="GO" id="GO:0009279">
    <property type="term" value="C:cell outer membrane"/>
    <property type="evidence" value="ECO:0007669"/>
    <property type="project" value="UniProtKB-SubCell"/>
</dbReference>
<keyword evidence="8" id="KW-0406">Ion transport</keyword>
<evidence type="ECO:0008006" key="20">
    <source>
        <dbReference type="Google" id="ProtNLM"/>
    </source>
</evidence>
<dbReference type="InterPro" id="IPR039426">
    <property type="entry name" value="TonB-dep_rcpt-like"/>
</dbReference>
<keyword evidence="2 12" id="KW-0813">Transport</keyword>
<dbReference type="Gene3D" id="2.40.170.20">
    <property type="entry name" value="TonB-dependent receptor, beta-barrel domain"/>
    <property type="match status" value="1"/>
</dbReference>
<dbReference type="Pfam" id="PF07715">
    <property type="entry name" value="Plug"/>
    <property type="match status" value="1"/>
</dbReference>
<evidence type="ECO:0000256" key="10">
    <source>
        <dbReference type="ARBA" id="ARBA00023136"/>
    </source>
</evidence>
<dbReference type="PANTHER" id="PTHR32552:SF81">
    <property type="entry name" value="TONB-DEPENDENT OUTER MEMBRANE RECEPTOR"/>
    <property type="match status" value="1"/>
</dbReference>
<evidence type="ECO:0000259" key="17">
    <source>
        <dbReference type="Pfam" id="PF07715"/>
    </source>
</evidence>
<dbReference type="PROSITE" id="PS52016">
    <property type="entry name" value="TONB_DEPENDENT_REC_3"/>
    <property type="match status" value="1"/>
</dbReference>
<evidence type="ECO:0000256" key="13">
    <source>
        <dbReference type="PROSITE-ProRule" id="PRU10144"/>
    </source>
</evidence>
<evidence type="ECO:0000256" key="3">
    <source>
        <dbReference type="ARBA" id="ARBA00022452"/>
    </source>
</evidence>
<keyword evidence="5 12" id="KW-0812">Transmembrane</keyword>
<dbReference type="InterPro" id="IPR010917">
    <property type="entry name" value="TonB_rcpt_CS"/>
</dbReference>
<evidence type="ECO:0000256" key="5">
    <source>
        <dbReference type="ARBA" id="ARBA00022692"/>
    </source>
</evidence>
<dbReference type="PANTHER" id="PTHR32552">
    <property type="entry name" value="FERRICHROME IRON RECEPTOR-RELATED"/>
    <property type="match status" value="1"/>
</dbReference>
<keyword evidence="4" id="KW-0410">Iron transport</keyword>
<feature type="short sequence motif" description="TonB C-terminal box" evidence="13">
    <location>
        <begin position="818"/>
        <end position="835"/>
    </location>
</feature>
<evidence type="ECO:0000313" key="19">
    <source>
        <dbReference type="Proteomes" id="UP000245890"/>
    </source>
</evidence>
<evidence type="ECO:0000256" key="11">
    <source>
        <dbReference type="ARBA" id="ARBA00023237"/>
    </source>
</evidence>
<feature type="domain" description="TonB-dependent receptor-like beta-barrel" evidence="16">
    <location>
        <begin position="317"/>
        <end position="798"/>
    </location>
</feature>